<dbReference type="SUPFAM" id="SSF55961">
    <property type="entry name" value="Bet v1-like"/>
    <property type="match status" value="1"/>
</dbReference>
<proteinExistence type="inferred from homology"/>
<protein>
    <submittedName>
        <fullName evidence="3">ATPase</fullName>
    </submittedName>
</protein>
<reference evidence="3 4" key="1">
    <citation type="submission" date="2019-11" db="EMBL/GenBank/DDBJ databases">
        <authorList>
            <person name="Jiang L.-Q."/>
        </authorList>
    </citation>
    <scope>NUCLEOTIDE SEQUENCE [LARGE SCALE GENOMIC DNA]</scope>
    <source>
        <strain evidence="3 4">YIM 132087</strain>
    </source>
</reference>
<evidence type="ECO:0000313" key="4">
    <source>
        <dbReference type="Proteomes" id="UP000460221"/>
    </source>
</evidence>
<gene>
    <name evidence="3" type="ORF">GIS00_04735</name>
</gene>
<dbReference type="AlphaFoldDB" id="A0A7K1FJ04"/>
<dbReference type="RefSeq" id="WP_154767143.1">
    <property type="nucleotide sequence ID" value="NZ_WLYK01000001.1"/>
</dbReference>
<evidence type="ECO:0000313" key="3">
    <source>
        <dbReference type="EMBL" id="MTD13253.1"/>
    </source>
</evidence>
<name>A0A7K1FJ04_9ACTN</name>
<dbReference type="CDD" id="cd08891">
    <property type="entry name" value="SRPBCC_CalC"/>
    <property type="match status" value="1"/>
</dbReference>
<comment type="caution">
    <text evidence="3">The sequence shown here is derived from an EMBL/GenBank/DDBJ whole genome shotgun (WGS) entry which is preliminary data.</text>
</comment>
<organism evidence="3 4">
    <name type="scientific">Nakamurella alba</name>
    <dbReference type="NCBI Taxonomy" id="2665158"/>
    <lineage>
        <taxon>Bacteria</taxon>
        <taxon>Bacillati</taxon>
        <taxon>Actinomycetota</taxon>
        <taxon>Actinomycetes</taxon>
        <taxon>Nakamurellales</taxon>
        <taxon>Nakamurellaceae</taxon>
        <taxon>Nakamurella</taxon>
    </lineage>
</organism>
<dbReference type="EMBL" id="WLYK01000001">
    <property type="protein sequence ID" value="MTD13253.1"/>
    <property type="molecule type" value="Genomic_DNA"/>
</dbReference>
<dbReference type="Proteomes" id="UP000460221">
    <property type="component" value="Unassembled WGS sequence"/>
</dbReference>
<feature type="domain" description="Activator of Hsp90 ATPase homologue 1/2-like C-terminal" evidence="2">
    <location>
        <begin position="46"/>
        <end position="153"/>
    </location>
</feature>
<comment type="similarity">
    <text evidence="1">Belongs to the AHA1 family.</text>
</comment>
<sequence length="158" mass="17148">MTATEPGISVRRSVTVPLPPQRAFDLFAVRMGAFWPRAYSIGAAPMADLVVEPGPGGRWYEVGEDGSECTWGSVLVWEPPHRIVLAWQIDDTWHYREDLVTEVEVVITADGAGGSTLDLEHRHLERMGPAGESMRAVFGGDHGWRGILAGLVTAATAP</sequence>
<evidence type="ECO:0000256" key="1">
    <source>
        <dbReference type="ARBA" id="ARBA00006817"/>
    </source>
</evidence>
<dbReference type="Gene3D" id="3.30.530.20">
    <property type="match status" value="1"/>
</dbReference>
<dbReference type="InterPro" id="IPR013538">
    <property type="entry name" value="ASHA1/2-like_C"/>
</dbReference>
<dbReference type="Pfam" id="PF08327">
    <property type="entry name" value="AHSA1"/>
    <property type="match status" value="1"/>
</dbReference>
<evidence type="ECO:0000259" key="2">
    <source>
        <dbReference type="Pfam" id="PF08327"/>
    </source>
</evidence>
<dbReference type="InterPro" id="IPR023393">
    <property type="entry name" value="START-like_dom_sf"/>
</dbReference>
<accession>A0A7K1FJ04</accession>
<keyword evidence="4" id="KW-1185">Reference proteome</keyword>